<keyword evidence="2" id="KW-0732">Signal</keyword>
<accession>A0A2K8UI56</accession>
<feature type="region of interest" description="Disordered" evidence="1">
    <location>
        <begin position="41"/>
        <end position="76"/>
    </location>
</feature>
<evidence type="ECO:0000256" key="1">
    <source>
        <dbReference type="SAM" id="MobiDB-lite"/>
    </source>
</evidence>
<geneLocation type="plasmid" evidence="4">
    <name>pts417</name>
</geneLocation>
<dbReference type="AlphaFoldDB" id="A0A2K8UI56"/>
<protein>
    <submittedName>
        <fullName evidence="3">Conjugal transfer protein TraF</fullName>
    </submittedName>
</protein>
<dbReference type="SUPFAM" id="SSF52833">
    <property type="entry name" value="Thioredoxin-like"/>
    <property type="match status" value="1"/>
</dbReference>
<evidence type="ECO:0000313" key="3">
    <source>
        <dbReference type="EMBL" id="AUB85202.1"/>
    </source>
</evidence>
<evidence type="ECO:0000313" key="4">
    <source>
        <dbReference type="Proteomes" id="UP000232638"/>
    </source>
</evidence>
<dbReference type="NCBIfam" id="TIGR02740">
    <property type="entry name" value="TraF-like"/>
    <property type="match status" value="1"/>
</dbReference>
<dbReference type="Proteomes" id="UP000232638">
    <property type="component" value="Plasmid pTs417"/>
</dbReference>
<dbReference type="Gene3D" id="3.40.30.10">
    <property type="entry name" value="Glutaredoxin"/>
    <property type="match status" value="1"/>
</dbReference>
<dbReference type="InterPro" id="IPR039555">
    <property type="entry name" value="TraF/TrbB"/>
</dbReference>
<gene>
    <name evidence="3" type="ORF">THSYN_30255</name>
</gene>
<organism evidence="3 4">
    <name type="scientific">Candidatus Thiodictyon syntrophicum</name>
    <dbReference type="NCBI Taxonomy" id="1166950"/>
    <lineage>
        <taxon>Bacteria</taxon>
        <taxon>Pseudomonadati</taxon>
        <taxon>Pseudomonadota</taxon>
        <taxon>Gammaproteobacteria</taxon>
        <taxon>Chromatiales</taxon>
        <taxon>Chromatiaceae</taxon>
        <taxon>Thiodictyon</taxon>
    </lineage>
</organism>
<name>A0A2K8UI56_9GAMM</name>
<feature type="compositionally biased region" description="Pro residues" evidence="1">
    <location>
        <begin position="45"/>
        <end position="76"/>
    </location>
</feature>
<dbReference type="EMBL" id="CP020371">
    <property type="protein sequence ID" value="AUB85202.1"/>
    <property type="molecule type" value="Genomic_DNA"/>
</dbReference>
<dbReference type="OrthoDB" id="5559625at2"/>
<keyword evidence="3" id="KW-0614">Plasmid</keyword>
<dbReference type="InterPro" id="IPR036249">
    <property type="entry name" value="Thioredoxin-like_sf"/>
</dbReference>
<dbReference type="KEGG" id="tsy:THSYN_30255"/>
<feature type="signal peptide" evidence="2">
    <location>
        <begin position="1"/>
        <end position="24"/>
    </location>
</feature>
<sequence>MRASNFPRWSLVGLGLVMACAASAEPEGFCTGKSQGWFWYRHDPTPPLPPEPVPPPPPAPAPTAGPSPEAPAPQPVPLSAAWMREHLDRYRDRAIDDPTPENVAAFFYLQRVVLDKSSTFAKVAARVVQGNPDLDEITQRPTATFGANLANKTAGDARDAVLGRIARLAAVWFFFRSDCPYCEAQAPLLERMAQRYGFTVLPISLDGKPLPSGAFATFRADAGQGQALVVRATPTMFLVHPAPDGPTVAPVAQGLLSLAQLQERFVTAAVTAGWITEADANPTRAVTTDAGAATPTPTGDLPDDPAALVARLRGRVPSKSGGLT</sequence>
<dbReference type="PROSITE" id="PS51257">
    <property type="entry name" value="PROKAR_LIPOPROTEIN"/>
    <property type="match status" value="1"/>
</dbReference>
<proteinExistence type="predicted"/>
<reference evidence="3 4" key="1">
    <citation type="submission" date="2017-03" db="EMBL/GenBank/DDBJ databases">
        <title>Complete genome sequence of Candidatus 'Thiodictyon syntrophicum' sp. nov. strain Cad16T, a photolithoautotroph purple sulfur bacterium isolated from an alpine meromictic lake.</title>
        <authorList>
            <person name="Luedin S.M."/>
            <person name="Pothier J.F."/>
            <person name="Danza F."/>
            <person name="Storelli N."/>
            <person name="Wittwer M."/>
            <person name="Tonolla M."/>
        </authorList>
    </citation>
    <scope>NUCLEOTIDE SEQUENCE [LARGE SCALE GENOMIC DNA]</scope>
    <source>
        <strain evidence="3 4">Cad16T</strain>
        <plasmid evidence="4">Plasmid pts417</plasmid>
    </source>
</reference>
<keyword evidence="4" id="KW-1185">Reference proteome</keyword>
<evidence type="ECO:0000256" key="2">
    <source>
        <dbReference type="SAM" id="SignalP"/>
    </source>
</evidence>
<dbReference type="InterPro" id="IPR014111">
    <property type="entry name" value="T4SS_TraF-like"/>
</dbReference>
<feature type="chain" id="PRO_5014720056" evidence="2">
    <location>
        <begin position="25"/>
        <end position="324"/>
    </location>
</feature>
<dbReference type="Pfam" id="PF13728">
    <property type="entry name" value="TraF"/>
    <property type="match status" value="1"/>
</dbReference>